<dbReference type="SUPFAM" id="SSF56655">
    <property type="entry name" value="Carbohydrate phosphatase"/>
    <property type="match status" value="1"/>
</dbReference>
<feature type="binding site" evidence="7">
    <location>
        <position position="85"/>
    </location>
    <ligand>
        <name>Mg(2+)</name>
        <dbReference type="ChEBI" id="CHEBI:18420"/>
        <label>1</label>
        <note>catalytic</note>
    </ligand>
</feature>
<dbReference type="InterPro" id="IPR000760">
    <property type="entry name" value="Inositol_monophosphatase-like"/>
</dbReference>
<comment type="cofactor">
    <cofactor evidence="2 7 8">
        <name>Mg(2+)</name>
        <dbReference type="ChEBI" id="CHEBI:18420"/>
    </cofactor>
</comment>
<dbReference type="Gene3D" id="3.40.190.80">
    <property type="match status" value="1"/>
</dbReference>
<evidence type="ECO:0000256" key="7">
    <source>
        <dbReference type="PIRSR" id="PIRSR600760-2"/>
    </source>
</evidence>
<evidence type="ECO:0000256" key="8">
    <source>
        <dbReference type="RuleBase" id="RU364068"/>
    </source>
</evidence>
<dbReference type="CDD" id="cd01639">
    <property type="entry name" value="IMPase"/>
    <property type="match status" value="1"/>
</dbReference>
<dbReference type="Gene3D" id="3.30.540.10">
    <property type="entry name" value="Fructose-1,6-Bisphosphatase, subunit A, domain 1"/>
    <property type="match status" value="1"/>
</dbReference>
<dbReference type="PRINTS" id="PR00377">
    <property type="entry name" value="IMPHPHTASES"/>
</dbReference>
<feature type="binding site" evidence="7">
    <location>
        <position position="209"/>
    </location>
    <ligand>
        <name>Mg(2+)</name>
        <dbReference type="ChEBI" id="CHEBI:18420"/>
        <label>1</label>
        <note>catalytic</note>
    </ligand>
</feature>
<dbReference type="PANTHER" id="PTHR20854:SF4">
    <property type="entry name" value="INOSITOL-1-MONOPHOSPHATASE-RELATED"/>
    <property type="match status" value="1"/>
</dbReference>
<proteinExistence type="inferred from homology"/>
<accession>A0A9D2MVE9</accession>
<dbReference type="EC" id="3.1.3.25" evidence="8"/>
<keyword evidence="6 7" id="KW-0460">Magnesium</keyword>
<dbReference type="GO" id="GO:0008934">
    <property type="term" value="F:inositol monophosphate 1-phosphatase activity"/>
    <property type="evidence" value="ECO:0007669"/>
    <property type="project" value="InterPro"/>
</dbReference>
<dbReference type="EMBL" id="DWXG01000039">
    <property type="protein sequence ID" value="HJB97929.1"/>
    <property type="molecule type" value="Genomic_DNA"/>
</dbReference>
<dbReference type="Proteomes" id="UP000826793">
    <property type="component" value="Unassembled WGS sequence"/>
</dbReference>
<dbReference type="GO" id="GO:0046854">
    <property type="term" value="P:phosphatidylinositol phosphate biosynthetic process"/>
    <property type="evidence" value="ECO:0007669"/>
    <property type="project" value="InterPro"/>
</dbReference>
<dbReference type="PROSITE" id="PS00630">
    <property type="entry name" value="IMP_2"/>
    <property type="match status" value="1"/>
</dbReference>
<evidence type="ECO:0000256" key="4">
    <source>
        <dbReference type="ARBA" id="ARBA00022723"/>
    </source>
</evidence>
<dbReference type="PROSITE" id="PS00629">
    <property type="entry name" value="IMP_1"/>
    <property type="match status" value="1"/>
</dbReference>
<evidence type="ECO:0000256" key="3">
    <source>
        <dbReference type="ARBA" id="ARBA00009759"/>
    </source>
</evidence>
<evidence type="ECO:0000256" key="6">
    <source>
        <dbReference type="ARBA" id="ARBA00022842"/>
    </source>
</evidence>
<dbReference type="GO" id="GO:0007165">
    <property type="term" value="P:signal transduction"/>
    <property type="evidence" value="ECO:0007669"/>
    <property type="project" value="TreeGrafter"/>
</dbReference>
<dbReference type="InterPro" id="IPR022337">
    <property type="entry name" value="Inositol_monophosphatase_SuhB"/>
</dbReference>
<dbReference type="InterPro" id="IPR020583">
    <property type="entry name" value="Inositol_monoP_metal-BS"/>
</dbReference>
<evidence type="ECO:0000313" key="9">
    <source>
        <dbReference type="EMBL" id="HJB97929.1"/>
    </source>
</evidence>
<evidence type="ECO:0000256" key="2">
    <source>
        <dbReference type="ARBA" id="ARBA00001946"/>
    </source>
</evidence>
<name>A0A9D2MVE9_9FIRM</name>
<keyword evidence="4 7" id="KW-0479">Metal-binding</keyword>
<dbReference type="PANTHER" id="PTHR20854">
    <property type="entry name" value="INOSITOL MONOPHOSPHATASE"/>
    <property type="match status" value="1"/>
</dbReference>
<dbReference type="AlphaFoldDB" id="A0A9D2MVE9"/>
<dbReference type="GO" id="GO:0006020">
    <property type="term" value="P:inositol metabolic process"/>
    <property type="evidence" value="ECO:0007669"/>
    <property type="project" value="TreeGrafter"/>
</dbReference>
<keyword evidence="5 8" id="KW-0378">Hydrolase</keyword>
<comment type="similarity">
    <text evidence="3 8">Belongs to the inositol monophosphatase superfamily.</text>
</comment>
<dbReference type="InterPro" id="IPR020550">
    <property type="entry name" value="Inositol_monophosphatase_CS"/>
</dbReference>
<organism evidence="9 10">
    <name type="scientific">Candidatus Acutalibacter pullicola</name>
    <dbReference type="NCBI Taxonomy" id="2838417"/>
    <lineage>
        <taxon>Bacteria</taxon>
        <taxon>Bacillati</taxon>
        <taxon>Bacillota</taxon>
        <taxon>Clostridia</taxon>
        <taxon>Eubacteriales</taxon>
        <taxon>Acutalibacteraceae</taxon>
        <taxon>Acutalibacter</taxon>
    </lineage>
</organism>
<reference evidence="9" key="2">
    <citation type="submission" date="2021-04" db="EMBL/GenBank/DDBJ databases">
        <authorList>
            <person name="Gilroy R."/>
        </authorList>
    </citation>
    <scope>NUCLEOTIDE SEQUENCE</scope>
    <source>
        <strain evidence="9">CHK185-1770</strain>
    </source>
</reference>
<comment type="caution">
    <text evidence="9">The sequence shown here is derived from an EMBL/GenBank/DDBJ whole genome shotgun (WGS) entry which is preliminary data.</text>
</comment>
<feature type="binding site" evidence="7">
    <location>
        <position position="66"/>
    </location>
    <ligand>
        <name>Mg(2+)</name>
        <dbReference type="ChEBI" id="CHEBI:18420"/>
        <label>1</label>
        <note>catalytic</note>
    </ligand>
</feature>
<evidence type="ECO:0000256" key="1">
    <source>
        <dbReference type="ARBA" id="ARBA00001033"/>
    </source>
</evidence>
<dbReference type="PRINTS" id="PR01959">
    <property type="entry name" value="SBIMPHPHTASE"/>
</dbReference>
<evidence type="ECO:0000256" key="5">
    <source>
        <dbReference type="ARBA" id="ARBA00022801"/>
    </source>
</evidence>
<comment type="catalytic activity">
    <reaction evidence="1 8">
        <text>a myo-inositol phosphate + H2O = myo-inositol + phosphate</text>
        <dbReference type="Rhea" id="RHEA:24056"/>
        <dbReference type="ChEBI" id="CHEBI:15377"/>
        <dbReference type="ChEBI" id="CHEBI:17268"/>
        <dbReference type="ChEBI" id="CHEBI:43474"/>
        <dbReference type="ChEBI" id="CHEBI:84139"/>
        <dbReference type="EC" id="3.1.3.25"/>
    </reaction>
</comment>
<feature type="binding site" evidence="7">
    <location>
        <position position="82"/>
    </location>
    <ligand>
        <name>Mg(2+)</name>
        <dbReference type="ChEBI" id="CHEBI:18420"/>
        <label>1</label>
        <note>catalytic</note>
    </ligand>
</feature>
<gene>
    <name evidence="9" type="ORF">H9710_05035</name>
</gene>
<sequence length="260" mass="28141">MELQALALQAGAVLREAGELIRSIPHPAVTSKEGHANFVTEADVASQTFLLERLGPLFPQARFFAEEQEEHQLAPGWNWIVDPIDGTTNFIRRYRPSAISAGLVKDGEGMLGLVYDPWANELFSAVRGQGAFCNGNPIHAAEIPLENALFVFGTAPYHRDLAEASFAVAKEVFLRCGDLRRCGSAALDLCYIAAGRCDGFFEAVLSPWDYAGASVILQEAGAHIGTVPGRTFTYQEPQPILAGTDALFRLLQEAAGKHLA</sequence>
<protein>
    <recommendedName>
        <fullName evidence="8">Inositol-1-monophosphatase</fullName>
        <ecNumber evidence="8">3.1.3.25</ecNumber>
    </recommendedName>
</protein>
<dbReference type="Pfam" id="PF00459">
    <property type="entry name" value="Inositol_P"/>
    <property type="match status" value="1"/>
</dbReference>
<evidence type="ECO:0000313" key="10">
    <source>
        <dbReference type="Proteomes" id="UP000826793"/>
    </source>
</evidence>
<dbReference type="GO" id="GO:0046872">
    <property type="term" value="F:metal ion binding"/>
    <property type="evidence" value="ECO:0007669"/>
    <property type="project" value="UniProtKB-KW"/>
</dbReference>
<feature type="binding site" evidence="7">
    <location>
        <position position="84"/>
    </location>
    <ligand>
        <name>Mg(2+)</name>
        <dbReference type="ChEBI" id="CHEBI:18420"/>
        <label>1</label>
        <note>catalytic</note>
    </ligand>
</feature>
<reference evidence="9" key="1">
    <citation type="journal article" date="2021" name="PeerJ">
        <title>Extensive microbial diversity within the chicken gut microbiome revealed by metagenomics and culture.</title>
        <authorList>
            <person name="Gilroy R."/>
            <person name="Ravi A."/>
            <person name="Getino M."/>
            <person name="Pursley I."/>
            <person name="Horton D.L."/>
            <person name="Alikhan N.F."/>
            <person name="Baker D."/>
            <person name="Gharbi K."/>
            <person name="Hall N."/>
            <person name="Watson M."/>
            <person name="Adriaenssens E.M."/>
            <person name="Foster-Nyarko E."/>
            <person name="Jarju S."/>
            <person name="Secka A."/>
            <person name="Antonio M."/>
            <person name="Oren A."/>
            <person name="Chaudhuri R.R."/>
            <person name="La Ragione R."/>
            <person name="Hildebrand F."/>
            <person name="Pallen M.J."/>
        </authorList>
    </citation>
    <scope>NUCLEOTIDE SEQUENCE</scope>
    <source>
        <strain evidence="9">CHK185-1770</strain>
    </source>
</reference>
<dbReference type="InterPro" id="IPR033942">
    <property type="entry name" value="IMPase"/>
</dbReference>